<dbReference type="SUPFAM" id="SSF52799">
    <property type="entry name" value="(Phosphotyrosine protein) phosphatases II"/>
    <property type="match status" value="1"/>
</dbReference>
<dbReference type="InterPro" id="IPR016130">
    <property type="entry name" value="Tyr_Pase_AS"/>
</dbReference>
<dbReference type="Proteomes" id="UP000193218">
    <property type="component" value="Unassembled WGS sequence"/>
</dbReference>
<dbReference type="PROSITE" id="PS50056">
    <property type="entry name" value="TYR_PHOSPHATASE_2"/>
    <property type="match status" value="1"/>
</dbReference>
<protein>
    <recommendedName>
        <fullName evidence="1">phosphatidylinositol-3,4,5-trisphosphate 3-phosphatase</fullName>
        <ecNumber evidence="1">3.1.3.67</ecNumber>
    </recommendedName>
</protein>
<dbReference type="Pfam" id="PF22784">
    <property type="entry name" value="PTP-SAK"/>
    <property type="match status" value="1"/>
</dbReference>
<evidence type="ECO:0000313" key="7">
    <source>
        <dbReference type="Proteomes" id="UP000193218"/>
    </source>
</evidence>
<dbReference type="InterPro" id="IPR029023">
    <property type="entry name" value="Tensin_phosphatase"/>
</dbReference>
<reference evidence="6 7" key="1">
    <citation type="submission" date="2017-03" db="EMBL/GenBank/DDBJ databases">
        <title>Widespread Adenine N6-methylation of Active Genes in Fungi.</title>
        <authorList>
            <consortium name="DOE Joint Genome Institute"/>
            <person name="Mondo S.J."/>
            <person name="Dannebaum R.O."/>
            <person name="Kuo R.C."/>
            <person name="Louie K.B."/>
            <person name="Bewick A.J."/>
            <person name="Labutti K."/>
            <person name="Haridas S."/>
            <person name="Kuo A."/>
            <person name="Salamov A."/>
            <person name="Ahrendt S.R."/>
            <person name="Lau R."/>
            <person name="Bowen B.P."/>
            <person name="Lipzen A."/>
            <person name="Sullivan W."/>
            <person name="Andreopoulos W.B."/>
            <person name="Clum A."/>
            <person name="Lindquist E."/>
            <person name="Daum C."/>
            <person name="Northen T.R."/>
            <person name="Ramamoorthy G."/>
            <person name="Schmitz R.J."/>
            <person name="Gryganskyi A."/>
            <person name="Culley D."/>
            <person name="Magnuson J."/>
            <person name="James T.Y."/>
            <person name="O'Malley M.A."/>
            <person name="Stajich J.E."/>
            <person name="Spatafora J.W."/>
            <person name="Visel A."/>
            <person name="Grigoriev I.V."/>
        </authorList>
    </citation>
    <scope>NUCLEOTIDE SEQUENCE [LARGE SCALE GENOMIC DNA]</scope>
    <source>
        <strain evidence="6 7">NRRL Y-17943</strain>
    </source>
</reference>
<dbReference type="InterPro" id="IPR057023">
    <property type="entry name" value="PTP-SAK"/>
</dbReference>
<dbReference type="GO" id="GO:0042995">
    <property type="term" value="C:cell projection"/>
    <property type="evidence" value="ECO:0007669"/>
    <property type="project" value="TreeGrafter"/>
</dbReference>
<organism evidence="6 7">
    <name type="scientific">Kockovaella imperatae</name>
    <dbReference type="NCBI Taxonomy" id="4999"/>
    <lineage>
        <taxon>Eukaryota</taxon>
        <taxon>Fungi</taxon>
        <taxon>Dikarya</taxon>
        <taxon>Basidiomycota</taxon>
        <taxon>Agaricomycotina</taxon>
        <taxon>Tremellomycetes</taxon>
        <taxon>Tremellales</taxon>
        <taxon>Cuniculitremaceae</taxon>
        <taxon>Kockovaella</taxon>
    </lineage>
</organism>
<name>A0A1Y1UCS6_9TREE</name>
<dbReference type="InParanoid" id="A0A1Y1UCS6"/>
<dbReference type="EMBL" id="NBSH01000009">
    <property type="protein sequence ID" value="ORX35851.1"/>
    <property type="molecule type" value="Genomic_DNA"/>
</dbReference>
<evidence type="ECO:0000259" key="5">
    <source>
        <dbReference type="PROSITE" id="PS51181"/>
    </source>
</evidence>
<dbReference type="STRING" id="4999.A0A1Y1UCS6"/>
<dbReference type="GO" id="GO:0016314">
    <property type="term" value="F:phosphatidylinositol-3,4,5-trisphosphate 3-phosphatase activity"/>
    <property type="evidence" value="ECO:0007669"/>
    <property type="project" value="UniProtKB-EC"/>
</dbReference>
<dbReference type="OrthoDB" id="5632at2759"/>
<proteinExistence type="predicted"/>
<dbReference type="PANTHER" id="PTHR12305">
    <property type="entry name" value="PHOSPHATASE WITH HOMOLOGY TO TENSIN"/>
    <property type="match status" value="1"/>
</dbReference>
<dbReference type="InterPro" id="IPR051281">
    <property type="entry name" value="Dual-spec_lipid-protein_phosph"/>
</dbReference>
<dbReference type="InterPro" id="IPR000387">
    <property type="entry name" value="Tyr_Pase_dom"/>
</dbReference>
<feature type="region of interest" description="Disordered" evidence="3">
    <location>
        <begin position="260"/>
        <end position="312"/>
    </location>
</feature>
<evidence type="ECO:0000256" key="3">
    <source>
        <dbReference type="SAM" id="MobiDB-lite"/>
    </source>
</evidence>
<dbReference type="GO" id="GO:0046856">
    <property type="term" value="P:phosphatidylinositol dephosphorylation"/>
    <property type="evidence" value="ECO:0007669"/>
    <property type="project" value="TreeGrafter"/>
</dbReference>
<dbReference type="GO" id="GO:0005886">
    <property type="term" value="C:plasma membrane"/>
    <property type="evidence" value="ECO:0007669"/>
    <property type="project" value="TreeGrafter"/>
</dbReference>
<dbReference type="PROSITE" id="PS51181">
    <property type="entry name" value="PPASE_TENSIN"/>
    <property type="match status" value="1"/>
</dbReference>
<feature type="region of interest" description="Disordered" evidence="3">
    <location>
        <begin position="561"/>
        <end position="594"/>
    </location>
</feature>
<dbReference type="GeneID" id="33557996"/>
<dbReference type="RefSeq" id="XP_021869980.1">
    <property type="nucleotide sequence ID" value="XM_022016187.1"/>
</dbReference>
<evidence type="ECO:0000313" key="6">
    <source>
        <dbReference type="EMBL" id="ORX35851.1"/>
    </source>
</evidence>
<dbReference type="AlphaFoldDB" id="A0A1Y1UCS6"/>
<dbReference type="GO" id="GO:0043491">
    <property type="term" value="P:phosphatidylinositol 3-kinase/protein kinase B signal transduction"/>
    <property type="evidence" value="ECO:0007669"/>
    <property type="project" value="TreeGrafter"/>
</dbReference>
<keyword evidence="7" id="KW-1185">Reference proteome</keyword>
<evidence type="ECO:0000256" key="1">
    <source>
        <dbReference type="ARBA" id="ARBA00013015"/>
    </source>
</evidence>
<feature type="compositionally biased region" description="Low complexity" evidence="3">
    <location>
        <begin position="261"/>
        <end position="271"/>
    </location>
</feature>
<evidence type="ECO:0000256" key="2">
    <source>
        <dbReference type="ARBA" id="ARBA00022801"/>
    </source>
</evidence>
<comment type="caution">
    <text evidence="6">The sequence shown here is derived from an EMBL/GenBank/DDBJ whole genome shotgun (WGS) entry which is preliminary data.</text>
</comment>
<dbReference type="GO" id="GO:0004725">
    <property type="term" value="F:protein tyrosine phosphatase activity"/>
    <property type="evidence" value="ECO:0007669"/>
    <property type="project" value="TreeGrafter"/>
</dbReference>
<feature type="compositionally biased region" description="Basic and acidic residues" evidence="3">
    <location>
        <begin position="569"/>
        <end position="594"/>
    </location>
</feature>
<dbReference type="GO" id="GO:0051896">
    <property type="term" value="P:regulation of phosphatidylinositol 3-kinase/protein kinase B signal transduction"/>
    <property type="evidence" value="ECO:0007669"/>
    <property type="project" value="TreeGrafter"/>
</dbReference>
<dbReference type="EC" id="3.1.3.67" evidence="1"/>
<dbReference type="GO" id="GO:0005634">
    <property type="term" value="C:nucleus"/>
    <property type="evidence" value="ECO:0007669"/>
    <property type="project" value="TreeGrafter"/>
</dbReference>
<dbReference type="GO" id="GO:0005829">
    <property type="term" value="C:cytosol"/>
    <property type="evidence" value="ECO:0007669"/>
    <property type="project" value="TreeGrafter"/>
</dbReference>
<sequence>MSLDYIRKIVSGKKARFVDKAAQVDLDLVYVTDRIIIMGYPAAGVSALYRNRRRDVLKFINSRHGDKWWIWNLCPLYEKAYSPESMHNRVSRYPFPDHHPPPLPLLPLAVREMTAWLQGDPERIAIIHCKAGKGRSGTLLCSYLLSLPQLPPPPQLDRSYGHKELKKRLEQRKSEDHSDAGSAARTSLSEEYEHVSGPEAESQTAEMDHEGEGWVIIGGGQHVAPIQVDSSAASASGERAPTPTRSEIIHVDTPIGSVARSTTSSMTTISGPSPPPSIRIAVTTHPVNPIDVGDEGRPGDKGQEDREDGKVDDVFKMHSSRRMKPSSTGRGVSIPSQRRWCRYVNLLFQKHVPPSYLSSEPSRVKLVSITILLHPASGWQKPLASLIVGSDEGNGKAWASVARYDDAYVDELNHRGGSGQGVRSEITWGGVGGDGRYDTHKMFRSCGKMVPGDLSEEIRDAMPGISEGLNVHHLVPQVSEASQDLILDRNREVRLKYHLGSLPLGWSWLIPAFHLPEPTTSGAGLSIHTLTLPRSQLDFAVGPGSSVHSIHVRFQDVASAEGGNPARLLSEDEEKKTGMKDDMGEGMVKEEAAK</sequence>
<accession>A0A1Y1UCS6</accession>
<feature type="region of interest" description="Disordered" evidence="3">
    <location>
        <begin position="167"/>
        <end position="207"/>
    </location>
</feature>
<feature type="domain" description="Phosphatase tensin-type" evidence="5">
    <location>
        <begin position="17"/>
        <end position="351"/>
    </location>
</feature>
<dbReference type="GO" id="GO:0048870">
    <property type="term" value="P:cell motility"/>
    <property type="evidence" value="ECO:0007669"/>
    <property type="project" value="TreeGrafter"/>
</dbReference>
<dbReference type="PROSITE" id="PS00383">
    <property type="entry name" value="TYR_PHOSPHATASE_1"/>
    <property type="match status" value="1"/>
</dbReference>
<dbReference type="PANTHER" id="PTHR12305:SF81">
    <property type="entry name" value="PHOSPHATIDYLINOSITOL 3,4,5-TRISPHOSPHATE 3-PHOSPHATASE AND DUAL-SPECIFICITY PROTEIN PHOSPHATASE PTEN"/>
    <property type="match status" value="1"/>
</dbReference>
<feature type="compositionally biased region" description="Basic and acidic residues" evidence="3">
    <location>
        <begin position="167"/>
        <end position="179"/>
    </location>
</feature>
<dbReference type="InterPro" id="IPR029021">
    <property type="entry name" value="Prot-tyrosine_phosphatase-like"/>
</dbReference>
<evidence type="ECO:0000259" key="4">
    <source>
        <dbReference type="PROSITE" id="PS50056"/>
    </source>
</evidence>
<feature type="domain" description="Tyrosine specific protein phosphatases" evidence="4">
    <location>
        <begin position="118"/>
        <end position="173"/>
    </location>
</feature>
<keyword evidence="2" id="KW-0378">Hydrolase</keyword>
<gene>
    <name evidence="6" type="ORF">BD324DRAFT_629254</name>
</gene>
<feature type="compositionally biased region" description="Basic and acidic residues" evidence="3">
    <location>
        <begin position="294"/>
        <end position="312"/>
    </location>
</feature>
<dbReference type="Gene3D" id="3.90.190.10">
    <property type="entry name" value="Protein tyrosine phosphatase superfamily"/>
    <property type="match status" value="1"/>
</dbReference>